<protein>
    <submittedName>
        <fullName evidence="1">CoA transferase</fullName>
    </submittedName>
</protein>
<sequence length="390" mass="42539">MSALANVKILDFSTLLPGPFGTLVLADLGAQVLRVEAPSRTDLTRIIGELDGDASYAHRYLNRSKKSIGLDLKKPDAIEVVKKLIGEYDVVVEQFRPGVMDKLGLGYQTLKAINPKLIYCSLTGYGQTGPYKDRGGHDNNYLAIAGTQDYSRRVNTAPVPAGIQIADVAGGSMHLVAGLLAAVIQRLETGVGQQVDISITDAAFSLNVFAASNYLGAEKTTGPEQELLNGQQFYDYYQTSDQRYLSVGGLEPKFKKILCEAIGQPALLTLALSDKLAHQQAFKTQLTDVFKSQNFTYWQQLFSSVDACVEPVLTMGEACQHEQINSREMIIEVDGIKQVGCAVKMSASPAKYHFKGCSLGEHNQILQQEFGFSEQQINQLKADGVFGKQS</sequence>
<keyword evidence="2" id="KW-1185">Reference proteome</keyword>
<dbReference type="OrthoDB" id="9058532at2"/>
<organism evidence="1 2">
    <name type="scientific">Colwellia demingiae</name>
    <dbReference type="NCBI Taxonomy" id="89401"/>
    <lineage>
        <taxon>Bacteria</taxon>
        <taxon>Pseudomonadati</taxon>
        <taxon>Pseudomonadota</taxon>
        <taxon>Gammaproteobacteria</taxon>
        <taxon>Alteromonadales</taxon>
        <taxon>Colwelliaceae</taxon>
        <taxon>Colwellia</taxon>
    </lineage>
</organism>
<dbReference type="GO" id="GO:0016740">
    <property type="term" value="F:transferase activity"/>
    <property type="evidence" value="ECO:0007669"/>
    <property type="project" value="UniProtKB-KW"/>
</dbReference>
<reference evidence="1 2" key="1">
    <citation type="submission" date="2019-07" db="EMBL/GenBank/DDBJ databases">
        <title>Genomes of sea-ice associated Colwellia species.</title>
        <authorList>
            <person name="Bowman J.P."/>
        </authorList>
    </citation>
    <scope>NUCLEOTIDE SEQUENCE [LARGE SCALE GENOMIC DNA]</scope>
    <source>
        <strain evidence="1 2">ACAM 459</strain>
    </source>
</reference>
<name>A0A5C6Q996_9GAMM</name>
<accession>A0A5C6Q996</accession>
<dbReference type="InterPro" id="IPR003673">
    <property type="entry name" value="CoA-Trfase_fam_III"/>
</dbReference>
<dbReference type="InterPro" id="IPR023606">
    <property type="entry name" value="CoA-Trfase_III_dom_1_sf"/>
</dbReference>
<gene>
    <name evidence="1" type="ORF">ESZ36_17520</name>
</gene>
<dbReference type="RefSeq" id="WP_146790263.1">
    <property type="nucleotide sequence ID" value="NZ_VOLT01000010.1"/>
</dbReference>
<dbReference type="InterPro" id="IPR044855">
    <property type="entry name" value="CoA-Trfase_III_dom3_sf"/>
</dbReference>
<dbReference type="InterPro" id="IPR050509">
    <property type="entry name" value="CoA-transferase_III"/>
</dbReference>
<evidence type="ECO:0000313" key="1">
    <source>
        <dbReference type="EMBL" id="TWX65595.1"/>
    </source>
</evidence>
<dbReference type="Proteomes" id="UP000321822">
    <property type="component" value="Unassembled WGS sequence"/>
</dbReference>
<comment type="caution">
    <text evidence="1">The sequence shown here is derived from an EMBL/GenBank/DDBJ whole genome shotgun (WGS) entry which is preliminary data.</text>
</comment>
<keyword evidence="1" id="KW-0808">Transferase</keyword>
<dbReference type="PANTHER" id="PTHR48228">
    <property type="entry name" value="SUCCINYL-COA--D-CITRAMALATE COA-TRANSFERASE"/>
    <property type="match status" value="1"/>
</dbReference>
<dbReference type="Gene3D" id="3.40.50.10540">
    <property type="entry name" value="Crotonobetainyl-coa:carnitine coa-transferase, domain 1"/>
    <property type="match status" value="1"/>
</dbReference>
<dbReference type="Gene3D" id="3.30.1540.10">
    <property type="entry name" value="formyl-coa transferase, domain 3"/>
    <property type="match status" value="1"/>
</dbReference>
<dbReference type="EMBL" id="VOLT01000010">
    <property type="protein sequence ID" value="TWX65595.1"/>
    <property type="molecule type" value="Genomic_DNA"/>
</dbReference>
<dbReference type="AlphaFoldDB" id="A0A5C6Q996"/>
<proteinExistence type="predicted"/>
<evidence type="ECO:0000313" key="2">
    <source>
        <dbReference type="Proteomes" id="UP000321822"/>
    </source>
</evidence>
<dbReference type="PANTHER" id="PTHR48228:SF5">
    <property type="entry name" value="ALPHA-METHYLACYL-COA RACEMASE"/>
    <property type="match status" value="1"/>
</dbReference>
<dbReference type="SUPFAM" id="SSF89796">
    <property type="entry name" value="CoA-transferase family III (CaiB/BaiF)"/>
    <property type="match status" value="1"/>
</dbReference>
<dbReference type="Pfam" id="PF02515">
    <property type="entry name" value="CoA_transf_3"/>
    <property type="match status" value="1"/>
</dbReference>